<proteinExistence type="predicted"/>
<name>A0A6M0STK5_CLOBO</name>
<accession>A0A6M0STK5</accession>
<evidence type="ECO:0000313" key="1">
    <source>
        <dbReference type="EMBL" id="NFA44621.1"/>
    </source>
</evidence>
<gene>
    <name evidence="1" type="ORF">EXM65_19245</name>
</gene>
<protein>
    <submittedName>
        <fullName evidence="1">Uncharacterized protein</fullName>
    </submittedName>
</protein>
<evidence type="ECO:0000313" key="2">
    <source>
        <dbReference type="Proteomes" id="UP000472355"/>
    </source>
</evidence>
<dbReference type="Proteomes" id="UP000472355">
    <property type="component" value="Unassembled WGS sequence"/>
</dbReference>
<dbReference type="EMBL" id="SGKU01000137">
    <property type="protein sequence ID" value="NFA44621.1"/>
    <property type="molecule type" value="Genomic_DNA"/>
</dbReference>
<comment type="caution">
    <text evidence="1">The sequence shown here is derived from an EMBL/GenBank/DDBJ whole genome shotgun (WGS) entry which is preliminary data.</text>
</comment>
<feature type="non-terminal residue" evidence="1">
    <location>
        <position position="218"/>
    </location>
</feature>
<organism evidence="1 2">
    <name type="scientific">Clostridium botulinum</name>
    <dbReference type="NCBI Taxonomy" id="1491"/>
    <lineage>
        <taxon>Bacteria</taxon>
        <taxon>Bacillati</taxon>
        <taxon>Bacillota</taxon>
        <taxon>Clostridia</taxon>
        <taxon>Eubacteriales</taxon>
        <taxon>Clostridiaceae</taxon>
        <taxon>Clostridium</taxon>
    </lineage>
</organism>
<reference evidence="1 2" key="1">
    <citation type="submission" date="2019-02" db="EMBL/GenBank/DDBJ databases">
        <title>Genome sequencing of Clostridium botulinum clinical isolates.</title>
        <authorList>
            <person name="Brunt J."/>
            <person name="Van Vliet A.H.M."/>
            <person name="Stringer S.C."/>
            <person name="Grant K.A."/>
            <person name="Carter A.C."/>
            <person name="Peck M.W."/>
        </authorList>
    </citation>
    <scope>NUCLEOTIDE SEQUENCE [LARGE SCALE GENOMIC DNA]</scope>
    <source>
        <strain evidence="1 2">H113700579</strain>
    </source>
</reference>
<dbReference type="AlphaFoldDB" id="A0A6M0STK5"/>
<sequence>SFYLKIDRLESDLTQDEKAAIVKFNNLHTYRYNDSTLHRKDAAVLEMMAGSSGGYDDYVNAMTKSNALNNIELSISDSLNDAGDDLDIVVGYSHRLAWYRKVQSGIKDFLPIQYWINITKDSINLVLRGDPSADIAPYNNYLTSYSYIGALKPVEDSATTDDIYNFGITTSSDVQPCYSQAYGERTATGITDFCMIANKIGLPYQPHYPAFYATNPFM</sequence>
<feature type="non-terminal residue" evidence="1">
    <location>
        <position position="1"/>
    </location>
</feature>